<dbReference type="InterPro" id="IPR036909">
    <property type="entry name" value="Cyt_c-like_dom_sf"/>
</dbReference>
<comment type="function">
    <text evidence="1 13">Functions as an electron carrier between membrane-bound cytochrome b6-f and photosystem I in oxygenic photosynthesis.</text>
</comment>
<keyword evidence="12 13" id="KW-0793">Thylakoid</keyword>
<evidence type="ECO:0000256" key="11">
    <source>
        <dbReference type="ARBA" id="ARBA00023004"/>
    </source>
</evidence>
<comment type="PTM">
    <text evidence="13">Binds 1 heme c group per subunit.</text>
</comment>
<keyword evidence="13" id="KW-0732">Signal</keyword>
<dbReference type="PANTHER" id="PTHR34688:SF2">
    <property type="entry name" value="CYTOCHROME C6, CHLOROPLASTIC"/>
    <property type="match status" value="1"/>
</dbReference>
<dbReference type="HAMAP" id="MF_00594">
    <property type="entry name" value="Cytc_PetJ"/>
    <property type="match status" value="1"/>
</dbReference>
<protein>
    <recommendedName>
        <fullName evidence="5 13">Cytochrome c6</fullName>
    </recommendedName>
    <alternativeName>
        <fullName evidence="13">Cytochrome c-553</fullName>
    </alternativeName>
    <alternativeName>
        <fullName evidence="13">Cytochrome c553</fullName>
    </alternativeName>
    <alternativeName>
        <fullName evidence="13">Soluble cytochrome f</fullName>
    </alternativeName>
</protein>
<gene>
    <name evidence="13" type="primary">petJ</name>
    <name evidence="15" type="ORF">NWP17_14100</name>
</gene>
<dbReference type="GO" id="GO:0009055">
    <property type="term" value="F:electron transfer activity"/>
    <property type="evidence" value="ECO:0007669"/>
    <property type="project" value="UniProtKB-UniRule"/>
</dbReference>
<reference evidence="15 16" key="1">
    <citation type="journal article" date="2023" name="J. Phycol.">
        <title>Chrysosporum ovalisporum is synonymous with the true-branching cyanobacterium Umezakia natans (Nostocales/Aphanizomenonaceae).</title>
        <authorList>
            <person name="McGregor G.B."/>
            <person name="Sendall B.C."/>
            <person name="Niiyama Y."/>
            <person name="Tuji A."/>
            <person name="Willis A."/>
        </authorList>
    </citation>
    <scope>NUCLEOTIDE SEQUENCE [LARGE SCALE GENOMIC DNA]</scope>
    <source>
        <strain evidence="15 16">ANA360D</strain>
    </source>
</reference>
<feature type="chain" id="PRO_5041499003" description="Cytochrome c6" evidence="13">
    <location>
        <begin position="26"/>
        <end position="111"/>
    </location>
</feature>
<dbReference type="GO" id="GO:0015979">
    <property type="term" value="P:photosynthesis"/>
    <property type="evidence" value="ECO:0007669"/>
    <property type="project" value="UniProtKB-UniRule"/>
</dbReference>
<keyword evidence="8 13" id="KW-0349">Heme</keyword>
<evidence type="ECO:0000256" key="7">
    <source>
        <dbReference type="ARBA" id="ARBA00022531"/>
    </source>
</evidence>
<keyword evidence="10 13" id="KW-0249">Electron transport</keyword>
<feature type="binding site" description="covalent" evidence="13">
    <location>
        <position position="42"/>
    </location>
    <ligand>
        <name>heme c</name>
        <dbReference type="ChEBI" id="CHEBI:61717"/>
    </ligand>
</feature>
<dbReference type="PROSITE" id="PS51007">
    <property type="entry name" value="CYTC"/>
    <property type="match status" value="1"/>
</dbReference>
<evidence type="ECO:0000256" key="4">
    <source>
        <dbReference type="ARBA" id="ARBA00011245"/>
    </source>
</evidence>
<keyword evidence="11 13" id="KW-0408">Iron</keyword>
<dbReference type="FunFam" id="1.10.760.10:FF:000038">
    <property type="entry name" value="Cytochrome c6"/>
    <property type="match status" value="1"/>
</dbReference>
<evidence type="ECO:0000256" key="3">
    <source>
        <dbReference type="ARBA" id="ARBA00009650"/>
    </source>
</evidence>
<evidence type="ECO:0000313" key="15">
    <source>
        <dbReference type="EMBL" id="MDH6061554.1"/>
    </source>
</evidence>
<evidence type="ECO:0000256" key="1">
    <source>
        <dbReference type="ARBA" id="ARBA00002347"/>
    </source>
</evidence>
<evidence type="ECO:0000256" key="10">
    <source>
        <dbReference type="ARBA" id="ARBA00022982"/>
    </source>
</evidence>
<evidence type="ECO:0000256" key="12">
    <source>
        <dbReference type="ARBA" id="ARBA00023078"/>
    </source>
</evidence>
<evidence type="ECO:0000256" key="13">
    <source>
        <dbReference type="HAMAP-Rule" id="MF_00594"/>
    </source>
</evidence>
<dbReference type="PRINTS" id="PR00605">
    <property type="entry name" value="CYTCHROMECIC"/>
</dbReference>
<accession>A0AA43GTN5</accession>
<dbReference type="InterPro" id="IPR023655">
    <property type="entry name" value="Cyt_C6"/>
</dbReference>
<dbReference type="Gene3D" id="1.10.760.10">
    <property type="entry name" value="Cytochrome c-like domain"/>
    <property type="match status" value="1"/>
</dbReference>
<comment type="caution">
    <text evidence="15">The sequence shown here is derived from an EMBL/GenBank/DDBJ whole genome shotgun (WGS) entry which is preliminary data.</text>
</comment>
<dbReference type="GO" id="GO:0005506">
    <property type="term" value="F:iron ion binding"/>
    <property type="evidence" value="ECO:0007669"/>
    <property type="project" value="InterPro"/>
</dbReference>
<dbReference type="AlphaFoldDB" id="A0AA43GTN5"/>
<organism evidence="15 16">
    <name type="scientific">Chrysosporum bergii ANA360D</name>
    <dbReference type="NCBI Taxonomy" id="617107"/>
    <lineage>
        <taxon>Bacteria</taxon>
        <taxon>Bacillati</taxon>
        <taxon>Cyanobacteriota</taxon>
        <taxon>Cyanophyceae</taxon>
        <taxon>Nostocales</taxon>
        <taxon>Nodulariaceae</taxon>
        <taxon>Chrysosporum</taxon>
    </lineage>
</organism>
<evidence type="ECO:0000256" key="5">
    <source>
        <dbReference type="ARBA" id="ARBA00016152"/>
    </source>
</evidence>
<feature type="binding site" description="covalent" evidence="13">
    <location>
        <position position="39"/>
    </location>
    <ligand>
        <name>heme c</name>
        <dbReference type="ChEBI" id="CHEBI:61717"/>
    </ligand>
</feature>
<evidence type="ECO:0000259" key="14">
    <source>
        <dbReference type="PROSITE" id="PS51007"/>
    </source>
</evidence>
<dbReference type="SUPFAM" id="SSF46626">
    <property type="entry name" value="Cytochrome c"/>
    <property type="match status" value="1"/>
</dbReference>
<dbReference type="EMBL" id="JANQDH010000093">
    <property type="protein sequence ID" value="MDH6061554.1"/>
    <property type="molecule type" value="Genomic_DNA"/>
</dbReference>
<evidence type="ECO:0000256" key="6">
    <source>
        <dbReference type="ARBA" id="ARBA00022448"/>
    </source>
</evidence>
<dbReference type="PANTHER" id="PTHR34688">
    <property type="entry name" value="CYTOCHROME C6, CHLOROPLASTIC"/>
    <property type="match status" value="1"/>
</dbReference>
<dbReference type="NCBIfam" id="NF045930">
    <property type="entry name" value="Cytc6PetJCyano"/>
    <property type="match status" value="1"/>
</dbReference>
<keyword evidence="9 13" id="KW-0479">Metal-binding</keyword>
<dbReference type="GO" id="GO:0020037">
    <property type="term" value="F:heme binding"/>
    <property type="evidence" value="ECO:0007669"/>
    <property type="project" value="InterPro"/>
</dbReference>
<evidence type="ECO:0000256" key="8">
    <source>
        <dbReference type="ARBA" id="ARBA00022617"/>
    </source>
</evidence>
<feature type="binding site" description="axial binding residue" evidence="13">
    <location>
        <position position="43"/>
    </location>
    <ligand>
        <name>heme c</name>
        <dbReference type="ChEBI" id="CHEBI:61717"/>
    </ligand>
    <ligandPart>
        <name>Fe</name>
        <dbReference type="ChEBI" id="CHEBI:18248"/>
    </ligandPart>
</feature>
<comment type="subunit">
    <text evidence="4 13">Monomer.</text>
</comment>
<proteinExistence type="inferred from homology"/>
<evidence type="ECO:0000256" key="2">
    <source>
        <dbReference type="ARBA" id="ARBA00004518"/>
    </source>
</evidence>
<sequence precursor="true">MKKIIVMLLLGITIFTFALSSPALAADTAHGAKIFNANCNACHLGGKNVVQANKNLKKEALEKYAMYSQEAIITQVTKGKGAMPAFKGRLKPQDIEDVAAYVLAQAEKGWR</sequence>
<dbReference type="Proteomes" id="UP001159387">
    <property type="component" value="Unassembled WGS sequence"/>
</dbReference>
<dbReference type="InterPro" id="IPR009056">
    <property type="entry name" value="Cyt_c-like_dom"/>
</dbReference>
<evidence type="ECO:0000313" key="16">
    <source>
        <dbReference type="Proteomes" id="UP001159387"/>
    </source>
</evidence>
<comment type="similarity">
    <text evidence="3 13">Belongs to the cytochrome c family. PetJ subfamily.</text>
</comment>
<dbReference type="GO" id="GO:0031979">
    <property type="term" value="C:plasma membrane-derived thylakoid lumen"/>
    <property type="evidence" value="ECO:0007669"/>
    <property type="project" value="UniProtKB-SubCell"/>
</dbReference>
<keyword evidence="16" id="KW-1185">Reference proteome</keyword>
<keyword evidence="6 13" id="KW-0813">Transport</keyword>
<keyword evidence="7 13" id="KW-0602">Photosynthesis</keyword>
<feature type="domain" description="Cytochrome c" evidence="14">
    <location>
        <begin position="26"/>
        <end position="106"/>
    </location>
</feature>
<feature type="signal peptide" evidence="13">
    <location>
        <begin position="1"/>
        <end position="25"/>
    </location>
</feature>
<comment type="subcellular location">
    <subcellularLocation>
        <location evidence="2 13">Cellular thylakoid lumen</location>
    </subcellularLocation>
</comment>
<evidence type="ECO:0000256" key="9">
    <source>
        <dbReference type="ARBA" id="ARBA00022723"/>
    </source>
</evidence>
<dbReference type="RefSeq" id="WP_280655524.1">
    <property type="nucleotide sequence ID" value="NZ_JANQDH010000093.1"/>
</dbReference>
<name>A0AA43GTN5_9CYAN</name>
<dbReference type="Pfam" id="PF13442">
    <property type="entry name" value="Cytochrome_CBB3"/>
    <property type="match status" value="1"/>
</dbReference>
<dbReference type="InterPro" id="IPR008168">
    <property type="entry name" value="Cyt_C_IC"/>
</dbReference>
<feature type="binding site" description="axial binding residue" evidence="13">
    <location>
        <position position="83"/>
    </location>
    <ligand>
        <name>heme c</name>
        <dbReference type="ChEBI" id="CHEBI:61717"/>
    </ligand>
    <ligandPart>
        <name>Fe</name>
        <dbReference type="ChEBI" id="CHEBI:18248"/>
    </ligandPart>
</feature>